<dbReference type="EMBL" id="QKLU01000001">
    <property type="protein sequence ID" value="PYF76896.1"/>
    <property type="molecule type" value="Genomic_DNA"/>
</dbReference>
<keyword evidence="1" id="KW-0732">Signal</keyword>
<protein>
    <recommendedName>
        <fullName evidence="4">Outer membrane protein with beta-barrel domain</fullName>
    </recommendedName>
</protein>
<dbReference type="Proteomes" id="UP000248198">
    <property type="component" value="Unassembled WGS sequence"/>
</dbReference>
<dbReference type="AlphaFoldDB" id="A0A318UKD3"/>
<organism evidence="2 3">
    <name type="scientific">Pedobacter nutrimenti</name>
    <dbReference type="NCBI Taxonomy" id="1241337"/>
    <lineage>
        <taxon>Bacteria</taxon>
        <taxon>Pseudomonadati</taxon>
        <taxon>Bacteroidota</taxon>
        <taxon>Sphingobacteriia</taxon>
        <taxon>Sphingobacteriales</taxon>
        <taxon>Sphingobacteriaceae</taxon>
        <taxon>Pedobacter</taxon>
    </lineage>
</organism>
<evidence type="ECO:0000313" key="3">
    <source>
        <dbReference type="Proteomes" id="UP000248198"/>
    </source>
</evidence>
<keyword evidence="3" id="KW-1185">Reference proteome</keyword>
<gene>
    <name evidence="2" type="ORF">B0O44_101371</name>
</gene>
<sequence length="176" mass="18512">MNRTTKILASAVAAVALFFTTNANAQSNKLGIGLNVGVPTTDAFKFALGGDVRFQFDVSKQVSIPVTAGYTNFFGKKDYFGPGLDMPNYGFIPAKAGVKVFFDESGSGFYGMGEVGAAFGVTNGSKTGFLYSPAIGYSWSSGLDLGVKYEGISKGTNYGPNNIGQVALRLAYGFKL</sequence>
<evidence type="ECO:0008006" key="4">
    <source>
        <dbReference type="Google" id="ProtNLM"/>
    </source>
</evidence>
<accession>A0A318UKD3</accession>
<reference evidence="2 3" key="1">
    <citation type="submission" date="2018-06" db="EMBL/GenBank/DDBJ databases">
        <title>Genomic Encyclopedia of Archaeal and Bacterial Type Strains, Phase II (KMG-II): from individual species to whole genera.</title>
        <authorList>
            <person name="Goeker M."/>
        </authorList>
    </citation>
    <scope>NUCLEOTIDE SEQUENCE [LARGE SCALE GENOMIC DNA]</scope>
    <source>
        <strain evidence="2 3">DSM 27372</strain>
    </source>
</reference>
<evidence type="ECO:0000256" key="1">
    <source>
        <dbReference type="SAM" id="SignalP"/>
    </source>
</evidence>
<dbReference type="RefSeq" id="WP_110826994.1">
    <property type="nucleotide sequence ID" value="NZ_QKLU01000001.1"/>
</dbReference>
<evidence type="ECO:0000313" key="2">
    <source>
        <dbReference type="EMBL" id="PYF76896.1"/>
    </source>
</evidence>
<feature type="signal peptide" evidence="1">
    <location>
        <begin position="1"/>
        <end position="25"/>
    </location>
</feature>
<dbReference type="OrthoDB" id="791021at2"/>
<name>A0A318UKD3_9SPHI</name>
<comment type="caution">
    <text evidence="2">The sequence shown here is derived from an EMBL/GenBank/DDBJ whole genome shotgun (WGS) entry which is preliminary data.</text>
</comment>
<feature type="chain" id="PRO_5016426044" description="Outer membrane protein with beta-barrel domain" evidence="1">
    <location>
        <begin position="26"/>
        <end position="176"/>
    </location>
</feature>
<proteinExistence type="predicted"/>